<dbReference type="AlphaFoldDB" id="A0A3E1QDS4"/>
<reference evidence="2 3" key="1">
    <citation type="journal article" date="2007" name="Int. J. Syst. Evol. Microbiol.">
        <title>Marixanthomonas ophiurae gen. nov., sp. nov., a marine bacterium of the family Flavobacteriaceae isolated from a deep-sea brittle star.</title>
        <authorList>
            <person name="Romanenko L.A."/>
            <person name="Uchino M."/>
            <person name="Frolova G.M."/>
            <person name="Mikhailov V.V."/>
        </authorList>
    </citation>
    <scope>NUCLEOTIDE SEQUENCE [LARGE SCALE GENOMIC DNA]</scope>
    <source>
        <strain evidence="2 3">KMM 3046</strain>
    </source>
</reference>
<dbReference type="CDD" id="cd02966">
    <property type="entry name" value="TlpA_like_family"/>
    <property type="match status" value="1"/>
</dbReference>
<dbReference type="InterPro" id="IPR013740">
    <property type="entry name" value="Redoxin"/>
</dbReference>
<dbReference type="SUPFAM" id="SSF52833">
    <property type="entry name" value="Thioredoxin-like"/>
    <property type="match status" value="1"/>
</dbReference>
<organism evidence="2 3">
    <name type="scientific">Marixanthomonas ophiurae</name>
    <dbReference type="NCBI Taxonomy" id="387659"/>
    <lineage>
        <taxon>Bacteria</taxon>
        <taxon>Pseudomonadati</taxon>
        <taxon>Bacteroidota</taxon>
        <taxon>Flavobacteriia</taxon>
        <taxon>Flavobacteriales</taxon>
        <taxon>Flavobacteriaceae</taxon>
        <taxon>Marixanthomonas</taxon>
    </lineage>
</organism>
<evidence type="ECO:0000313" key="3">
    <source>
        <dbReference type="Proteomes" id="UP000261082"/>
    </source>
</evidence>
<dbReference type="Proteomes" id="UP000261082">
    <property type="component" value="Unassembled WGS sequence"/>
</dbReference>
<dbReference type="InterPro" id="IPR036249">
    <property type="entry name" value="Thioredoxin-like_sf"/>
</dbReference>
<proteinExistence type="predicted"/>
<keyword evidence="3" id="KW-1185">Reference proteome</keyword>
<dbReference type="EMBL" id="QVID01000001">
    <property type="protein sequence ID" value="RFN60206.1"/>
    <property type="molecule type" value="Genomic_DNA"/>
</dbReference>
<dbReference type="PANTHER" id="PTHR42852">
    <property type="entry name" value="THIOL:DISULFIDE INTERCHANGE PROTEIN DSBE"/>
    <property type="match status" value="1"/>
</dbReference>
<dbReference type="InterPro" id="IPR013766">
    <property type="entry name" value="Thioredoxin_domain"/>
</dbReference>
<evidence type="ECO:0000313" key="2">
    <source>
        <dbReference type="EMBL" id="RFN60206.1"/>
    </source>
</evidence>
<dbReference type="InterPro" id="IPR050553">
    <property type="entry name" value="Thioredoxin_ResA/DsbE_sf"/>
</dbReference>
<gene>
    <name evidence="2" type="ORF">DZ858_09235</name>
</gene>
<dbReference type="Gene3D" id="3.40.30.10">
    <property type="entry name" value="Glutaredoxin"/>
    <property type="match status" value="1"/>
</dbReference>
<dbReference type="GO" id="GO:0016491">
    <property type="term" value="F:oxidoreductase activity"/>
    <property type="evidence" value="ECO:0007669"/>
    <property type="project" value="InterPro"/>
</dbReference>
<protein>
    <submittedName>
        <fullName evidence="2">TlpA family protein disulfide reductase</fullName>
    </submittedName>
</protein>
<dbReference type="RefSeq" id="WP_117159265.1">
    <property type="nucleotide sequence ID" value="NZ_QVID01000001.1"/>
</dbReference>
<dbReference type="Pfam" id="PF08534">
    <property type="entry name" value="Redoxin"/>
    <property type="match status" value="1"/>
</dbReference>
<feature type="domain" description="Thioredoxin" evidence="1">
    <location>
        <begin position="31"/>
        <end position="186"/>
    </location>
</feature>
<comment type="caution">
    <text evidence="2">The sequence shown here is derived from an EMBL/GenBank/DDBJ whole genome shotgun (WGS) entry which is preliminary data.</text>
</comment>
<dbReference type="OrthoDB" id="9815205at2"/>
<dbReference type="PROSITE" id="PS51352">
    <property type="entry name" value="THIOREDOXIN_2"/>
    <property type="match status" value="1"/>
</dbReference>
<accession>A0A3E1QDS4</accession>
<sequence>MKQFLKKNKGNILFLAVLALLIIPQTRTPIQVFVQRLISFSPSETDVEERKQLTDYNWNLTSLENNGVDFSESKGRVILINFWATWCPPCIAEMPSLQNLYDEYGERVDFYLVTSEEPEIVQRFMDKKGYTFPIYIQHTKAPKVLFSQSLPTTYLISKKGEIVIKETGAADWDSEKTKGIIDGLLDN</sequence>
<name>A0A3E1QDS4_9FLAO</name>
<evidence type="ECO:0000259" key="1">
    <source>
        <dbReference type="PROSITE" id="PS51352"/>
    </source>
</evidence>
<dbReference type="PANTHER" id="PTHR42852:SF13">
    <property type="entry name" value="PROTEIN DIPZ"/>
    <property type="match status" value="1"/>
</dbReference>